<keyword evidence="1" id="KW-0812">Transmembrane</keyword>
<accession>A0A3M2S3W0</accession>
<dbReference type="OrthoDB" id="5416097at2759"/>
<dbReference type="Proteomes" id="UP000277212">
    <property type="component" value="Unassembled WGS sequence"/>
</dbReference>
<evidence type="ECO:0000313" key="3">
    <source>
        <dbReference type="EMBL" id="RMJ11945.1"/>
    </source>
</evidence>
<keyword evidence="1" id="KW-0472">Membrane</keyword>
<gene>
    <name evidence="3" type="ORF">CDV36_008394</name>
</gene>
<proteinExistence type="predicted"/>
<evidence type="ECO:0000256" key="1">
    <source>
        <dbReference type="SAM" id="Phobius"/>
    </source>
</evidence>
<name>A0A3M2S3W0_9HYPO</name>
<sequence length="338" mass="39106">MTRSKNSHRVNQRLEYAKEIESKIRTWSMGEVFRLSTVHLALFLMAPMSVFRPGRILSPVDQDEEFLHLGLTTFPPLIRHFLEQSLRSQRRNDDPVNQSEKNLCLQRDQNVCVLTGDSNPKVCHILPLSWGNSKAAMKKTLLLRPAINALMGTDWMRQHHKHIADADRVWNMLCLNEKLCELWARGSCAFKGIRVQHLSHRESIVVLEFHWMPKLEDTKPMVHVNLVGRQNDWTKMANAMHQLHASKLPATEAEAQSGLSIPSGKRIDIRMARREAAAFKAMIDLQWACNIAAALSGVASPKMLHEYEPYWWRCDEQYWYKCEEGIKFNVLSWLDNID</sequence>
<organism evidence="3 4">
    <name type="scientific">Fusarium kuroshium</name>
    <dbReference type="NCBI Taxonomy" id="2010991"/>
    <lineage>
        <taxon>Eukaryota</taxon>
        <taxon>Fungi</taxon>
        <taxon>Dikarya</taxon>
        <taxon>Ascomycota</taxon>
        <taxon>Pezizomycotina</taxon>
        <taxon>Sordariomycetes</taxon>
        <taxon>Hypocreomycetidae</taxon>
        <taxon>Hypocreales</taxon>
        <taxon>Nectriaceae</taxon>
        <taxon>Fusarium</taxon>
        <taxon>Fusarium solani species complex</taxon>
    </lineage>
</organism>
<dbReference type="AlphaFoldDB" id="A0A3M2S3W0"/>
<comment type="caution">
    <text evidence="3">The sequence shown here is derived from an EMBL/GenBank/DDBJ whole genome shotgun (WGS) entry which is preliminary data.</text>
</comment>
<evidence type="ECO:0000313" key="4">
    <source>
        <dbReference type="Proteomes" id="UP000277212"/>
    </source>
</evidence>
<feature type="transmembrane region" description="Helical" evidence="1">
    <location>
        <begin position="32"/>
        <end position="51"/>
    </location>
</feature>
<dbReference type="Pfam" id="PF13391">
    <property type="entry name" value="HNH_2"/>
    <property type="match status" value="1"/>
</dbReference>
<protein>
    <recommendedName>
        <fullName evidence="2">HNH nuclease domain-containing protein</fullName>
    </recommendedName>
</protein>
<feature type="domain" description="HNH nuclease" evidence="2">
    <location>
        <begin position="112"/>
        <end position="190"/>
    </location>
</feature>
<dbReference type="EMBL" id="NKUJ01000151">
    <property type="protein sequence ID" value="RMJ11945.1"/>
    <property type="molecule type" value="Genomic_DNA"/>
</dbReference>
<reference evidence="3 4" key="1">
    <citation type="submission" date="2017-06" db="EMBL/GenBank/DDBJ databases">
        <title>Comparative genomic analysis of Ambrosia Fusariam Clade fungi.</title>
        <authorList>
            <person name="Stajich J.E."/>
            <person name="Carrillo J."/>
            <person name="Kijimoto T."/>
            <person name="Eskalen A."/>
            <person name="O'Donnell K."/>
            <person name="Kasson M."/>
        </authorList>
    </citation>
    <scope>NUCLEOTIDE SEQUENCE [LARGE SCALE GENOMIC DNA]</scope>
    <source>
        <strain evidence="3">UCR3666</strain>
    </source>
</reference>
<evidence type="ECO:0000259" key="2">
    <source>
        <dbReference type="Pfam" id="PF13391"/>
    </source>
</evidence>
<keyword evidence="4" id="KW-1185">Reference proteome</keyword>
<dbReference type="InterPro" id="IPR003615">
    <property type="entry name" value="HNH_nuc"/>
</dbReference>
<keyword evidence="1" id="KW-1133">Transmembrane helix</keyword>